<proteinExistence type="predicted"/>
<sequence>MRSVSFFGSFLATVGGGVVFIGSCGFAVVVLQTIFAAVACGGANEIKVNRRVTDKPVLVIFFIVEPLIPIQSCLVAYSLRRGPLDLLREPRW</sequence>
<feature type="transmembrane region" description="Helical" evidence="1">
    <location>
        <begin position="57"/>
        <end position="79"/>
    </location>
</feature>
<dbReference type="EMBL" id="CAESPC010000119">
    <property type="protein sequence ID" value="CAB4367136.1"/>
    <property type="molecule type" value="Genomic_DNA"/>
</dbReference>
<evidence type="ECO:0000313" key="2">
    <source>
        <dbReference type="EMBL" id="CAB4367136.1"/>
    </source>
</evidence>
<gene>
    <name evidence="2" type="ORF">UFOPK4180_00737</name>
</gene>
<name>A0A6J6AE33_9ZZZZ</name>
<keyword evidence="1" id="KW-0472">Membrane</keyword>
<keyword evidence="1" id="KW-1133">Transmembrane helix</keyword>
<dbReference type="PROSITE" id="PS51257">
    <property type="entry name" value="PROKAR_LIPOPROTEIN"/>
    <property type="match status" value="1"/>
</dbReference>
<organism evidence="2">
    <name type="scientific">freshwater metagenome</name>
    <dbReference type="NCBI Taxonomy" id="449393"/>
    <lineage>
        <taxon>unclassified sequences</taxon>
        <taxon>metagenomes</taxon>
        <taxon>ecological metagenomes</taxon>
    </lineage>
</organism>
<keyword evidence="1" id="KW-0812">Transmembrane</keyword>
<reference evidence="2" key="1">
    <citation type="submission" date="2020-05" db="EMBL/GenBank/DDBJ databases">
        <authorList>
            <person name="Chiriac C."/>
            <person name="Salcher M."/>
            <person name="Ghai R."/>
            <person name="Kavagutti S V."/>
        </authorList>
    </citation>
    <scope>NUCLEOTIDE SEQUENCE</scope>
</reference>
<feature type="transmembrane region" description="Helical" evidence="1">
    <location>
        <begin position="6"/>
        <end position="36"/>
    </location>
</feature>
<protein>
    <submittedName>
        <fullName evidence="2">Unannotated protein</fullName>
    </submittedName>
</protein>
<evidence type="ECO:0000256" key="1">
    <source>
        <dbReference type="SAM" id="Phobius"/>
    </source>
</evidence>
<dbReference type="AlphaFoldDB" id="A0A6J6AE33"/>
<accession>A0A6J6AE33</accession>